<dbReference type="Proteomes" id="UP001220395">
    <property type="component" value="Chromosome"/>
</dbReference>
<evidence type="ECO:0000256" key="2">
    <source>
        <dbReference type="RuleBase" id="RU000363"/>
    </source>
</evidence>
<proteinExistence type="inferred from homology"/>
<gene>
    <name evidence="4" type="ORF">PQ455_18000</name>
</gene>
<name>A0ABY7TJY9_9SPHN</name>
<comment type="similarity">
    <text evidence="1 2">Belongs to the short-chain dehydrogenases/reductases (SDR) family.</text>
</comment>
<dbReference type="InterPro" id="IPR036291">
    <property type="entry name" value="NAD(P)-bd_dom_sf"/>
</dbReference>
<evidence type="ECO:0000256" key="1">
    <source>
        <dbReference type="ARBA" id="ARBA00006484"/>
    </source>
</evidence>
<dbReference type="Pfam" id="PF00106">
    <property type="entry name" value="adh_short"/>
    <property type="match status" value="1"/>
</dbReference>
<dbReference type="Gene3D" id="3.40.50.720">
    <property type="entry name" value="NAD(P)-binding Rossmann-like Domain"/>
    <property type="match status" value="1"/>
</dbReference>
<evidence type="ECO:0000313" key="4">
    <source>
        <dbReference type="EMBL" id="WCT73474.1"/>
    </source>
</evidence>
<sequence length="249" mass="25874">MADKVALVTGAAAGIGKACSVRLAKEGVAVGVLDLKLADAEAVAAEIVAAGGKAIGLEADISKTAQVEAAVAKLREAFGPVTIVVNNAGISNFFPFEELTEKHWDDMYEINVKGTFIVTRAVVPDMKAAGWGRVVNISSSSVQSGSVDQIHYAASKGAVVAMTRSLAQALGPHGITVNNIPPGSVMGTIMSEANKHRFPIPFEQIAQMLPVRRLGIPEDIANACAWLCSEDTGYVTGQTIGVNGGRVMS</sequence>
<dbReference type="NCBIfam" id="NF005559">
    <property type="entry name" value="PRK07231.1"/>
    <property type="match status" value="1"/>
</dbReference>
<dbReference type="EMBL" id="CP117411">
    <property type="protein sequence ID" value="WCT73474.1"/>
    <property type="molecule type" value="Genomic_DNA"/>
</dbReference>
<dbReference type="SUPFAM" id="SSF51735">
    <property type="entry name" value="NAD(P)-binding Rossmann-fold domains"/>
    <property type="match status" value="1"/>
</dbReference>
<keyword evidence="5" id="KW-1185">Reference proteome</keyword>
<protein>
    <submittedName>
        <fullName evidence="4">SDR family NAD(P)-dependent oxidoreductase</fullName>
    </submittedName>
</protein>
<accession>A0ABY7TJY9</accession>
<dbReference type="InterPro" id="IPR020904">
    <property type="entry name" value="Sc_DH/Rdtase_CS"/>
</dbReference>
<dbReference type="PRINTS" id="PR00080">
    <property type="entry name" value="SDRFAMILY"/>
</dbReference>
<dbReference type="PROSITE" id="PS00061">
    <property type="entry name" value="ADH_SHORT"/>
    <property type="match status" value="1"/>
</dbReference>
<dbReference type="PRINTS" id="PR00081">
    <property type="entry name" value="GDHRDH"/>
</dbReference>
<dbReference type="PANTHER" id="PTHR42879">
    <property type="entry name" value="3-OXOACYL-(ACYL-CARRIER-PROTEIN) REDUCTASE"/>
    <property type="match status" value="1"/>
</dbReference>
<dbReference type="InterPro" id="IPR057326">
    <property type="entry name" value="KR_dom"/>
</dbReference>
<reference evidence="4 5" key="1">
    <citation type="submission" date="2023-02" db="EMBL/GenBank/DDBJ databases">
        <title>Genome sequence of Sphingomonas naphthae.</title>
        <authorList>
            <person name="Kim S."/>
            <person name="Heo J."/>
            <person name="Kwon S.-W."/>
        </authorList>
    </citation>
    <scope>NUCLEOTIDE SEQUENCE [LARGE SCALE GENOMIC DNA]</scope>
    <source>
        <strain evidence="4 5">KACC 18716</strain>
    </source>
</reference>
<dbReference type="SMART" id="SM00822">
    <property type="entry name" value="PKS_KR"/>
    <property type="match status" value="1"/>
</dbReference>
<evidence type="ECO:0000259" key="3">
    <source>
        <dbReference type="SMART" id="SM00822"/>
    </source>
</evidence>
<dbReference type="PANTHER" id="PTHR42879:SF2">
    <property type="entry name" value="3-OXOACYL-[ACYL-CARRIER-PROTEIN] REDUCTASE FABG"/>
    <property type="match status" value="1"/>
</dbReference>
<dbReference type="RefSeq" id="WP_273687719.1">
    <property type="nucleotide sequence ID" value="NZ_CP117411.1"/>
</dbReference>
<feature type="domain" description="Ketoreductase" evidence="3">
    <location>
        <begin position="4"/>
        <end position="183"/>
    </location>
</feature>
<dbReference type="InterPro" id="IPR050259">
    <property type="entry name" value="SDR"/>
</dbReference>
<organism evidence="4 5">
    <name type="scientific">Sphingomonas naphthae</name>
    <dbReference type="NCBI Taxonomy" id="1813468"/>
    <lineage>
        <taxon>Bacteria</taxon>
        <taxon>Pseudomonadati</taxon>
        <taxon>Pseudomonadota</taxon>
        <taxon>Alphaproteobacteria</taxon>
        <taxon>Sphingomonadales</taxon>
        <taxon>Sphingomonadaceae</taxon>
        <taxon>Sphingomonas</taxon>
    </lineage>
</organism>
<dbReference type="InterPro" id="IPR002347">
    <property type="entry name" value="SDR_fam"/>
</dbReference>
<evidence type="ECO:0000313" key="5">
    <source>
        <dbReference type="Proteomes" id="UP001220395"/>
    </source>
</evidence>